<keyword evidence="3" id="KW-1185">Reference proteome</keyword>
<name>A0AA35CP14_9FIRM</name>
<feature type="domain" description="N-acetyltransferase" evidence="1">
    <location>
        <begin position="5"/>
        <end position="206"/>
    </location>
</feature>
<gene>
    <name evidence="2" type="primary">ykwB</name>
    <name evidence="2" type="ORF">caldi_23020</name>
</gene>
<dbReference type="GO" id="GO:0016747">
    <property type="term" value="F:acyltransferase activity, transferring groups other than amino-acyl groups"/>
    <property type="evidence" value="ECO:0007669"/>
    <property type="project" value="InterPro"/>
</dbReference>
<protein>
    <submittedName>
        <fullName evidence="2">N-acetyltransferase YkwB</fullName>
    </submittedName>
</protein>
<dbReference type="SUPFAM" id="SSF55729">
    <property type="entry name" value="Acyl-CoA N-acyltransferases (Nat)"/>
    <property type="match status" value="1"/>
</dbReference>
<reference evidence="2" key="1">
    <citation type="submission" date="2022-03" db="EMBL/GenBank/DDBJ databases">
        <title>Complete genome sequence of Caldinitratiruptor microaerophilus.</title>
        <authorList>
            <person name="Mukaiyama R."/>
            <person name="Nishiyama T."/>
            <person name="Ueda K."/>
        </authorList>
    </citation>
    <scope>NUCLEOTIDE SEQUENCE</scope>
    <source>
        <strain evidence="2">JCM 16183</strain>
    </source>
</reference>
<dbReference type="AlphaFoldDB" id="A0AA35CP14"/>
<dbReference type="Gene3D" id="3.40.630.30">
    <property type="match status" value="1"/>
</dbReference>
<evidence type="ECO:0000313" key="2">
    <source>
        <dbReference type="EMBL" id="BDG61212.1"/>
    </source>
</evidence>
<dbReference type="Proteomes" id="UP001163687">
    <property type="component" value="Chromosome"/>
</dbReference>
<proteinExistence type="predicted"/>
<organism evidence="2 3">
    <name type="scientific">Caldinitratiruptor microaerophilus</name>
    <dbReference type="NCBI Taxonomy" id="671077"/>
    <lineage>
        <taxon>Bacteria</taxon>
        <taxon>Bacillati</taxon>
        <taxon>Bacillota</taxon>
        <taxon>Clostridia</taxon>
        <taxon>Eubacteriales</taxon>
        <taxon>Symbiobacteriaceae</taxon>
        <taxon>Caldinitratiruptor</taxon>
    </lineage>
</organism>
<dbReference type="Pfam" id="PF00583">
    <property type="entry name" value="Acetyltransf_1"/>
    <property type="match status" value="1"/>
</dbReference>
<dbReference type="KEGG" id="cmic:caldi_23020"/>
<dbReference type="InterPro" id="IPR000182">
    <property type="entry name" value="GNAT_dom"/>
</dbReference>
<dbReference type="InterPro" id="IPR016181">
    <property type="entry name" value="Acyl_CoA_acyltransferase"/>
</dbReference>
<sequence>MVESVVIRPYTAADIPELIEIQRECFPPPYPQEQLWTPDHLESHIRIFPEGQLCAAVGSVLAGSCTNLIVDFRYDDPDHSWAEITGDGYIRTHTPRGNSLYGVDIAVRPAFRGQGIARRLYQARFDLVRRLGLVRFLAAGRMPGYHRYAGELTPDEYAAKVVAGELADPVITPQLRAGLRPVRVIHDYIPDVESGNCALLLEWRNPDREDE</sequence>
<evidence type="ECO:0000259" key="1">
    <source>
        <dbReference type="PROSITE" id="PS51186"/>
    </source>
</evidence>
<accession>A0AA35CP14</accession>
<dbReference type="RefSeq" id="WP_264841879.1">
    <property type="nucleotide sequence ID" value="NZ_AP025628.1"/>
</dbReference>
<dbReference type="PROSITE" id="PS51186">
    <property type="entry name" value="GNAT"/>
    <property type="match status" value="1"/>
</dbReference>
<evidence type="ECO:0000313" key="3">
    <source>
        <dbReference type="Proteomes" id="UP001163687"/>
    </source>
</evidence>
<dbReference type="CDD" id="cd04301">
    <property type="entry name" value="NAT_SF"/>
    <property type="match status" value="1"/>
</dbReference>
<dbReference type="EMBL" id="AP025628">
    <property type="protein sequence ID" value="BDG61212.1"/>
    <property type="molecule type" value="Genomic_DNA"/>
</dbReference>